<dbReference type="Proteomes" id="UP000030853">
    <property type="component" value="Unassembled WGS sequence"/>
</dbReference>
<accession>A0A0B1R6D9</accession>
<protein>
    <submittedName>
        <fullName evidence="1">DNA polymerase V</fullName>
    </submittedName>
</protein>
<comment type="caution">
    <text evidence="1">The sequence shown here is derived from an EMBL/GenBank/DDBJ whole genome shotgun (WGS) entry which is preliminary data.</text>
</comment>
<sequence length="79" mass="9350">MPRDYEIKMAFRQALKRDVEGRLTISTVDFVAVLKRYKWEYSLSEANKWIETNTTTFRDISPRNGEERVFQVFNPNGGM</sequence>
<proteinExistence type="predicted"/>
<organism evidence="1 2">
    <name type="scientific">Pantoea rodasii</name>
    <dbReference type="NCBI Taxonomy" id="1076549"/>
    <lineage>
        <taxon>Bacteria</taxon>
        <taxon>Pseudomonadati</taxon>
        <taxon>Pseudomonadota</taxon>
        <taxon>Gammaproteobacteria</taxon>
        <taxon>Enterobacterales</taxon>
        <taxon>Erwiniaceae</taxon>
        <taxon>Pantoea</taxon>
    </lineage>
</organism>
<evidence type="ECO:0000313" key="2">
    <source>
        <dbReference type="Proteomes" id="UP000030853"/>
    </source>
</evidence>
<dbReference type="AlphaFoldDB" id="A0A0B1R6D9"/>
<dbReference type="EMBL" id="JTJJ01000068">
    <property type="protein sequence ID" value="KHJ66797.1"/>
    <property type="molecule type" value="Genomic_DNA"/>
</dbReference>
<gene>
    <name evidence="1" type="ORF">QU24_17465</name>
</gene>
<dbReference type="RefSeq" id="WP_039333606.1">
    <property type="nucleotide sequence ID" value="NZ_JTJJ01000068.1"/>
</dbReference>
<reference evidence="1 2" key="1">
    <citation type="submission" date="2014-11" db="EMBL/GenBank/DDBJ databases">
        <title>Genome sequencing of Pantoea rodasii ND03.</title>
        <authorList>
            <person name="Muhamad Yunos N.Y."/>
            <person name="Chan K.-G."/>
        </authorList>
    </citation>
    <scope>NUCLEOTIDE SEQUENCE [LARGE SCALE GENOMIC DNA]</scope>
    <source>
        <strain evidence="1 2">ND03</strain>
    </source>
</reference>
<name>A0A0B1R6D9_9GAMM</name>
<evidence type="ECO:0000313" key="1">
    <source>
        <dbReference type="EMBL" id="KHJ66797.1"/>
    </source>
</evidence>